<dbReference type="Proteomes" id="UP001353858">
    <property type="component" value="Unassembled WGS sequence"/>
</dbReference>
<reference evidence="3" key="1">
    <citation type="submission" date="2023-01" db="EMBL/GenBank/DDBJ databases">
        <title>Key to firefly adult light organ development and bioluminescence: homeobox transcription factors regulate luciferase expression and transportation to peroxisome.</title>
        <authorList>
            <person name="Fu X."/>
        </authorList>
    </citation>
    <scope>NUCLEOTIDE SEQUENCE [LARGE SCALE GENOMIC DNA]</scope>
</reference>
<organism evidence="2 3">
    <name type="scientific">Aquatica leii</name>
    <dbReference type="NCBI Taxonomy" id="1421715"/>
    <lineage>
        <taxon>Eukaryota</taxon>
        <taxon>Metazoa</taxon>
        <taxon>Ecdysozoa</taxon>
        <taxon>Arthropoda</taxon>
        <taxon>Hexapoda</taxon>
        <taxon>Insecta</taxon>
        <taxon>Pterygota</taxon>
        <taxon>Neoptera</taxon>
        <taxon>Endopterygota</taxon>
        <taxon>Coleoptera</taxon>
        <taxon>Polyphaga</taxon>
        <taxon>Elateriformia</taxon>
        <taxon>Elateroidea</taxon>
        <taxon>Lampyridae</taxon>
        <taxon>Luciolinae</taxon>
        <taxon>Aquatica</taxon>
    </lineage>
</organism>
<proteinExistence type="predicted"/>
<accession>A0AAN7SIA6</accession>
<name>A0AAN7SIA6_9COLE</name>
<evidence type="ECO:0000313" key="2">
    <source>
        <dbReference type="EMBL" id="KAK4882632.1"/>
    </source>
</evidence>
<dbReference type="PANTHER" id="PTHR33480">
    <property type="entry name" value="SET DOMAIN-CONTAINING PROTEIN-RELATED"/>
    <property type="match status" value="1"/>
</dbReference>
<protein>
    <submittedName>
        <fullName evidence="2">Uncharacterized protein</fullName>
    </submittedName>
</protein>
<sequence length="530" mass="60980">MYDDFMTDQISDSPEENISDSSDYVAETSGDDSSFDSSTRLLADYSNRKCNPLTPAITTSTSNSINVETSVNEYLLPIVPTVSNANVNNIQICKSKRRKHTCLYCDLLVDNFERHLQRQHNDEINVQQFLSLRYYSKRTLRRHVKRCFFNVNGASQNRHQSDGHTLMATHFGPNDMLRTSGILATLQADDISLVAKRDRIICEVARKYIKCYKEKHLIQVARRYMRRLARLLIEVRNIEKNNNLTFLSLLHPSKFKVIVAATKVIAYYDYAKKEFKSPSLALQMGTLIKKAINAAYSIEIQKDFESSKLKAFDIMKKLIDDDWAIEISTEAGQNLNLNRFNKPSIIPMAEDIAKMKYYLDNLFLKFCQVLDPLAISLDNLQGENYCYLGCVAPTLTILKRKLQLMSHLSYCWLTQYPQDNDRAYCKYCKVSLRAHRTDLEAHSKRHKHKQNVNKLIPAKKQSTIINTKIINDYTKEAEINVAAFIAMHTIVPHQTLQLKWSLMMEGLQDQDSSDDELCVICGEYGKGRET</sequence>
<feature type="region of interest" description="Disordered" evidence="1">
    <location>
        <begin position="1"/>
        <end position="36"/>
    </location>
</feature>
<dbReference type="PANTHER" id="PTHR33480:SF1">
    <property type="entry name" value="TYR RECOMBINASE DOMAIN-CONTAINING PROTEIN"/>
    <property type="match status" value="1"/>
</dbReference>
<comment type="caution">
    <text evidence="2">The sequence shown here is derived from an EMBL/GenBank/DDBJ whole genome shotgun (WGS) entry which is preliminary data.</text>
</comment>
<gene>
    <name evidence="2" type="ORF">RN001_005951</name>
</gene>
<dbReference type="EMBL" id="JARPUR010000002">
    <property type="protein sequence ID" value="KAK4882632.1"/>
    <property type="molecule type" value="Genomic_DNA"/>
</dbReference>
<keyword evidence="3" id="KW-1185">Reference proteome</keyword>
<evidence type="ECO:0000313" key="3">
    <source>
        <dbReference type="Proteomes" id="UP001353858"/>
    </source>
</evidence>
<dbReference type="AlphaFoldDB" id="A0AAN7SIA6"/>
<evidence type="ECO:0000256" key="1">
    <source>
        <dbReference type="SAM" id="MobiDB-lite"/>
    </source>
</evidence>